<keyword evidence="2 4" id="KW-0238">DNA-binding</keyword>
<dbReference type="Pfam" id="PF00440">
    <property type="entry name" value="TetR_N"/>
    <property type="match status" value="1"/>
</dbReference>
<dbReference type="EMBL" id="LQOP01000020">
    <property type="protein sequence ID" value="ORV24756.1"/>
    <property type="molecule type" value="Genomic_DNA"/>
</dbReference>
<dbReference type="SUPFAM" id="SSF46689">
    <property type="entry name" value="Homeodomain-like"/>
    <property type="match status" value="1"/>
</dbReference>
<dbReference type="RefSeq" id="WP_085141511.1">
    <property type="nucleotide sequence ID" value="NZ_JACKVA010000009.1"/>
</dbReference>
<dbReference type="PANTHER" id="PTHR30055:SF238">
    <property type="entry name" value="MYCOFACTOCIN BIOSYNTHESIS TRANSCRIPTIONAL REGULATOR MFTR-RELATED"/>
    <property type="match status" value="1"/>
</dbReference>
<evidence type="ECO:0000256" key="2">
    <source>
        <dbReference type="ARBA" id="ARBA00023125"/>
    </source>
</evidence>
<dbReference type="InterPro" id="IPR050109">
    <property type="entry name" value="HTH-type_TetR-like_transc_reg"/>
</dbReference>
<dbReference type="PROSITE" id="PS01081">
    <property type="entry name" value="HTH_TETR_1"/>
    <property type="match status" value="1"/>
</dbReference>
<dbReference type="GeneID" id="44297892"/>
<reference evidence="6 7" key="1">
    <citation type="submission" date="2016-01" db="EMBL/GenBank/DDBJ databases">
        <title>The new phylogeny of the genus Mycobacterium.</title>
        <authorList>
            <person name="Tarcisio F."/>
            <person name="Conor M."/>
            <person name="Antonella G."/>
            <person name="Elisabetta G."/>
            <person name="Giulia F.S."/>
            <person name="Sara T."/>
            <person name="Anna F."/>
            <person name="Clotilde B."/>
            <person name="Roberto B."/>
            <person name="Veronica D.S."/>
            <person name="Fabio R."/>
            <person name="Monica P."/>
            <person name="Olivier J."/>
            <person name="Enrico T."/>
            <person name="Nicola S."/>
        </authorList>
    </citation>
    <scope>NUCLEOTIDE SEQUENCE [LARGE SCALE GENOMIC DNA]</scope>
    <source>
        <strain evidence="6 7">CCUG 50187</strain>
    </source>
</reference>
<dbReference type="InterPro" id="IPR009057">
    <property type="entry name" value="Homeodomain-like_sf"/>
</dbReference>
<protein>
    <submittedName>
        <fullName evidence="6">TetR family transcriptional regulator</fullName>
    </submittedName>
</protein>
<dbReference type="Gene3D" id="1.10.357.10">
    <property type="entry name" value="Tetracycline Repressor, domain 2"/>
    <property type="match status" value="1"/>
</dbReference>
<accession>A0ABX3V4N4</accession>
<keyword evidence="1" id="KW-0805">Transcription regulation</keyword>
<feature type="domain" description="HTH tetR-type" evidence="5">
    <location>
        <begin position="6"/>
        <end position="66"/>
    </location>
</feature>
<name>A0ABX3V4N4_9MYCO</name>
<dbReference type="PRINTS" id="PR00455">
    <property type="entry name" value="HTHTETR"/>
</dbReference>
<dbReference type="InterPro" id="IPR001647">
    <property type="entry name" value="HTH_TetR"/>
</dbReference>
<dbReference type="PROSITE" id="PS50977">
    <property type="entry name" value="HTH_TETR_2"/>
    <property type="match status" value="1"/>
</dbReference>
<keyword evidence="3" id="KW-0804">Transcription</keyword>
<comment type="caution">
    <text evidence="6">The sequence shown here is derived from an EMBL/GenBank/DDBJ whole genome shotgun (WGS) entry which is preliminary data.</text>
</comment>
<evidence type="ECO:0000313" key="7">
    <source>
        <dbReference type="Proteomes" id="UP000193811"/>
    </source>
</evidence>
<keyword evidence="7" id="KW-1185">Reference proteome</keyword>
<dbReference type="InterPro" id="IPR041347">
    <property type="entry name" value="MftR_C"/>
</dbReference>
<evidence type="ECO:0000313" key="6">
    <source>
        <dbReference type="EMBL" id="ORV24756.1"/>
    </source>
</evidence>
<evidence type="ECO:0000259" key="5">
    <source>
        <dbReference type="PROSITE" id="PS50977"/>
    </source>
</evidence>
<dbReference type="Proteomes" id="UP000193811">
    <property type="component" value="Unassembled WGS sequence"/>
</dbReference>
<dbReference type="InterPro" id="IPR023772">
    <property type="entry name" value="DNA-bd_HTH_TetR-type_CS"/>
</dbReference>
<evidence type="ECO:0000256" key="3">
    <source>
        <dbReference type="ARBA" id="ARBA00023163"/>
    </source>
</evidence>
<evidence type="ECO:0000256" key="4">
    <source>
        <dbReference type="PROSITE-ProRule" id="PRU00335"/>
    </source>
</evidence>
<dbReference type="Pfam" id="PF17754">
    <property type="entry name" value="TetR_C_14"/>
    <property type="match status" value="1"/>
</dbReference>
<proteinExistence type="predicted"/>
<evidence type="ECO:0000256" key="1">
    <source>
        <dbReference type="ARBA" id="ARBA00023015"/>
    </source>
</evidence>
<organism evidence="6 7">
    <name type="scientific">Mycolicibacterium conceptionense</name>
    <dbReference type="NCBI Taxonomy" id="451644"/>
    <lineage>
        <taxon>Bacteria</taxon>
        <taxon>Bacillati</taxon>
        <taxon>Actinomycetota</taxon>
        <taxon>Actinomycetes</taxon>
        <taxon>Mycobacteriales</taxon>
        <taxon>Mycobacteriaceae</taxon>
        <taxon>Mycolicibacterium</taxon>
    </lineage>
</organism>
<dbReference type="PANTHER" id="PTHR30055">
    <property type="entry name" value="HTH-TYPE TRANSCRIPTIONAL REGULATOR RUTR"/>
    <property type="match status" value="1"/>
</dbReference>
<feature type="DNA-binding region" description="H-T-H motif" evidence="4">
    <location>
        <begin position="29"/>
        <end position="48"/>
    </location>
</feature>
<sequence>MSRWEGNAAGRLHEAALELFSQRGYEQTTVADIAERAGLTRRTFFRHFADKREVLFWGEDLLHDLLVLAVAGAAESSSAVDALAAGLRPAMAAFYQNRPRENARRRHAVLAANDALQERESLKLSRLTEGVAAALRRRGVLEPRATLTAEAATVIFKTTVERWITDSRECDLAYYLDEVAHAFKALAGPR</sequence>
<gene>
    <name evidence="6" type="ORF">AWB98_20685</name>
</gene>